<keyword evidence="2" id="KW-1185">Reference proteome</keyword>
<name>A0ACB9ZK35_CATRO</name>
<sequence>MFETTCRHTTFVREAFQNGGSFDINLNRSLISLIPKEDAPVNISQFGPIALSNGAGQDCHQEGPRHLHSIAWPVICQPRRLGGLGLRKIERSKYGASCKLAWCNEKPSLWTQVLKGKYGTIGECQTIRRQIPLAIGEWENCWVSGLIDGMGKKPSSGL</sequence>
<dbReference type="Proteomes" id="UP001060085">
    <property type="component" value="Linkage Group LG08"/>
</dbReference>
<proteinExistence type="predicted"/>
<dbReference type="EMBL" id="CM044708">
    <property type="protein sequence ID" value="KAI5647775.1"/>
    <property type="molecule type" value="Genomic_DNA"/>
</dbReference>
<protein>
    <submittedName>
        <fullName evidence="1">Uncharacterized protein</fullName>
    </submittedName>
</protein>
<accession>A0ACB9ZK35</accession>
<comment type="caution">
    <text evidence="1">The sequence shown here is derived from an EMBL/GenBank/DDBJ whole genome shotgun (WGS) entry which is preliminary data.</text>
</comment>
<gene>
    <name evidence="1" type="ORF">M9H77_33780</name>
</gene>
<evidence type="ECO:0000313" key="1">
    <source>
        <dbReference type="EMBL" id="KAI5647775.1"/>
    </source>
</evidence>
<evidence type="ECO:0000313" key="2">
    <source>
        <dbReference type="Proteomes" id="UP001060085"/>
    </source>
</evidence>
<organism evidence="1 2">
    <name type="scientific">Catharanthus roseus</name>
    <name type="common">Madagascar periwinkle</name>
    <name type="synonym">Vinca rosea</name>
    <dbReference type="NCBI Taxonomy" id="4058"/>
    <lineage>
        <taxon>Eukaryota</taxon>
        <taxon>Viridiplantae</taxon>
        <taxon>Streptophyta</taxon>
        <taxon>Embryophyta</taxon>
        <taxon>Tracheophyta</taxon>
        <taxon>Spermatophyta</taxon>
        <taxon>Magnoliopsida</taxon>
        <taxon>eudicotyledons</taxon>
        <taxon>Gunneridae</taxon>
        <taxon>Pentapetalae</taxon>
        <taxon>asterids</taxon>
        <taxon>lamiids</taxon>
        <taxon>Gentianales</taxon>
        <taxon>Apocynaceae</taxon>
        <taxon>Rauvolfioideae</taxon>
        <taxon>Vinceae</taxon>
        <taxon>Catharanthinae</taxon>
        <taxon>Catharanthus</taxon>
    </lineage>
</organism>
<reference evidence="2" key="1">
    <citation type="journal article" date="2023" name="Nat. Plants">
        <title>Single-cell RNA sequencing provides a high-resolution roadmap for understanding the multicellular compartmentation of specialized metabolism.</title>
        <authorList>
            <person name="Sun S."/>
            <person name="Shen X."/>
            <person name="Li Y."/>
            <person name="Li Y."/>
            <person name="Wang S."/>
            <person name="Li R."/>
            <person name="Zhang H."/>
            <person name="Shen G."/>
            <person name="Guo B."/>
            <person name="Wei J."/>
            <person name="Xu J."/>
            <person name="St-Pierre B."/>
            <person name="Chen S."/>
            <person name="Sun C."/>
        </authorList>
    </citation>
    <scope>NUCLEOTIDE SEQUENCE [LARGE SCALE GENOMIC DNA]</scope>
</reference>